<sequence>MDSFRLNMSLMAHGPETNLSISVRAFVINVQAIVGKDQVKSIWRNRSCAIDQNFGPIRRNHLKFTIQIIE</sequence>
<protein>
    <submittedName>
        <fullName evidence="1">Uncharacterized protein</fullName>
    </submittedName>
</protein>
<keyword evidence="2" id="KW-1185">Reference proteome</keyword>
<organism evidence="1 2">
    <name type="scientific">Brachionus plicatilis</name>
    <name type="common">Marine rotifer</name>
    <name type="synonym">Brachionus muelleri</name>
    <dbReference type="NCBI Taxonomy" id="10195"/>
    <lineage>
        <taxon>Eukaryota</taxon>
        <taxon>Metazoa</taxon>
        <taxon>Spiralia</taxon>
        <taxon>Gnathifera</taxon>
        <taxon>Rotifera</taxon>
        <taxon>Eurotatoria</taxon>
        <taxon>Monogononta</taxon>
        <taxon>Pseudotrocha</taxon>
        <taxon>Ploima</taxon>
        <taxon>Brachionidae</taxon>
        <taxon>Brachionus</taxon>
    </lineage>
</organism>
<proteinExistence type="predicted"/>
<evidence type="ECO:0000313" key="2">
    <source>
        <dbReference type="Proteomes" id="UP000276133"/>
    </source>
</evidence>
<accession>A0A3M7P3F7</accession>
<dbReference type="EMBL" id="REGN01013995">
    <property type="protein sequence ID" value="RMZ93214.1"/>
    <property type="molecule type" value="Genomic_DNA"/>
</dbReference>
<comment type="caution">
    <text evidence="1">The sequence shown here is derived from an EMBL/GenBank/DDBJ whole genome shotgun (WGS) entry which is preliminary data.</text>
</comment>
<name>A0A3M7P3F7_BRAPC</name>
<evidence type="ECO:0000313" key="1">
    <source>
        <dbReference type="EMBL" id="RMZ93214.1"/>
    </source>
</evidence>
<reference evidence="1 2" key="1">
    <citation type="journal article" date="2018" name="Sci. Rep.">
        <title>Genomic signatures of local adaptation to the degree of environmental predictability in rotifers.</title>
        <authorList>
            <person name="Franch-Gras L."/>
            <person name="Hahn C."/>
            <person name="Garcia-Roger E.M."/>
            <person name="Carmona M.J."/>
            <person name="Serra M."/>
            <person name="Gomez A."/>
        </authorList>
    </citation>
    <scope>NUCLEOTIDE SEQUENCE [LARGE SCALE GENOMIC DNA]</scope>
    <source>
        <strain evidence="1">HYR1</strain>
    </source>
</reference>
<gene>
    <name evidence="1" type="ORF">BpHYR1_044902</name>
</gene>
<dbReference type="AlphaFoldDB" id="A0A3M7P3F7"/>
<dbReference type="Proteomes" id="UP000276133">
    <property type="component" value="Unassembled WGS sequence"/>
</dbReference>